<gene>
    <name evidence="1" type="ordered locus">CMS2287</name>
</gene>
<dbReference type="EMBL" id="AM849034">
    <property type="protein sequence ID" value="CAQ02374.1"/>
    <property type="molecule type" value="Genomic_DNA"/>
</dbReference>
<dbReference type="HOGENOM" id="CLU_2435554_0_0_11"/>
<dbReference type="Proteomes" id="UP000001318">
    <property type="component" value="Chromosome"/>
</dbReference>
<evidence type="ECO:0000313" key="2">
    <source>
        <dbReference type="Proteomes" id="UP000001318"/>
    </source>
</evidence>
<accession>B0RG82</accession>
<protein>
    <submittedName>
        <fullName evidence="1">Uncharacterized protein</fullName>
    </submittedName>
</protein>
<dbReference type="eggNOG" id="ENOG5033DHR">
    <property type="taxonomic scope" value="Bacteria"/>
</dbReference>
<organism evidence="1 2">
    <name type="scientific">Clavibacter sepedonicus</name>
    <name type="common">Clavibacter michiganensis subsp. sepedonicus</name>
    <dbReference type="NCBI Taxonomy" id="31964"/>
    <lineage>
        <taxon>Bacteria</taxon>
        <taxon>Bacillati</taxon>
        <taxon>Actinomycetota</taxon>
        <taxon>Actinomycetes</taxon>
        <taxon>Micrococcales</taxon>
        <taxon>Microbacteriaceae</taxon>
        <taxon>Clavibacter</taxon>
    </lineage>
</organism>
<keyword evidence="2" id="KW-1185">Reference proteome</keyword>
<proteinExistence type="predicted"/>
<sequence>MQSRWAAMVFGDREDPRARLHAVFGGPAARSGQPPLAALEWAERTLTEADPARGVDPVTATRLLRRAEPRLTLKSGAFLAQHAVARRRPA</sequence>
<dbReference type="GeneID" id="29471060"/>
<dbReference type="STRING" id="31964.CMS2287"/>
<dbReference type="OrthoDB" id="5123702at2"/>
<evidence type="ECO:0000313" key="1">
    <source>
        <dbReference type="EMBL" id="CAQ02374.1"/>
    </source>
</evidence>
<dbReference type="AlphaFoldDB" id="B0RG82"/>
<dbReference type="KEGG" id="cms:CMS2287"/>
<reference evidence="1 2" key="1">
    <citation type="journal article" date="2008" name="J. Bacteriol.">
        <title>Genome of the actinomycete plant pathogen Clavibacter michiganensis subsp. sepedonicus suggests recent niche adaptation.</title>
        <authorList>
            <person name="Bentley S.D."/>
            <person name="Corton C."/>
            <person name="Brown S.E."/>
            <person name="Barron A."/>
            <person name="Clark L."/>
            <person name="Doggett J."/>
            <person name="Harris B."/>
            <person name="Ormond D."/>
            <person name="Quail M.A."/>
            <person name="May G."/>
            <person name="Francis D."/>
            <person name="Knudson D."/>
            <person name="Parkhill J."/>
            <person name="Ishimaru C.A."/>
        </authorList>
    </citation>
    <scope>NUCLEOTIDE SEQUENCE [LARGE SCALE GENOMIC DNA]</scope>
    <source>
        <strain evidence="2">ATCC 33113 / DSM 20744 / JCM 9667 / LMG 2889 / ICMP 2535 / C-1</strain>
    </source>
</reference>
<name>B0RG82_CLASE</name>
<dbReference type="RefSeq" id="WP_012299575.1">
    <property type="nucleotide sequence ID" value="NC_010407.1"/>
</dbReference>